<feature type="compositionally biased region" description="Polar residues" evidence="13">
    <location>
        <begin position="11"/>
        <end position="27"/>
    </location>
</feature>
<evidence type="ECO:0000256" key="12">
    <source>
        <dbReference type="RuleBase" id="RU366053"/>
    </source>
</evidence>
<evidence type="ECO:0000256" key="13">
    <source>
        <dbReference type="SAM" id="MobiDB-lite"/>
    </source>
</evidence>
<keyword evidence="9 12" id="KW-0472">Membrane</keyword>
<dbReference type="AlphaFoldDB" id="A0A8K0NMS9"/>
<keyword evidence="5 12" id="KW-0963">Cytoplasm</keyword>
<keyword evidence="16" id="KW-1185">Reference proteome</keyword>
<dbReference type="Gene3D" id="3.30.450.60">
    <property type="match status" value="1"/>
</dbReference>
<evidence type="ECO:0000256" key="11">
    <source>
        <dbReference type="ARBA" id="ARBA00045555"/>
    </source>
</evidence>
<dbReference type="GO" id="GO:0006890">
    <property type="term" value="P:retrograde vesicle-mediated transport, Golgi to endoplasmic reticulum"/>
    <property type="evidence" value="ECO:0007669"/>
    <property type="project" value="UniProtKB-UniRule"/>
</dbReference>
<dbReference type="InterPro" id="IPR022775">
    <property type="entry name" value="AP_mu_sigma_su"/>
</dbReference>
<evidence type="ECO:0000256" key="1">
    <source>
        <dbReference type="ARBA" id="ARBA00004255"/>
    </source>
</evidence>
<dbReference type="InterPro" id="IPR039652">
    <property type="entry name" value="Coatomer_zeta"/>
</dbReference>
<keyword evidence="7 12" id="KW-0653">Protein transport</keyword>
<proteinExistence type="inferred from homology"/>
<evidence type="ECO:0000313" key="15">
    <source>
        <dbReference type="EMBL" id="KAG7532010.1"/>
    </source>
</evidence>
<dbReference type="SUPFAM" id="SSF64356">
    <property type="entry name" value="SNARE-like"/>
    <property type="match status" value="1"/>
</dbReference>
<dbReference type="EMBL" id="JABELV010000077">
    <property type="protein sequence ID" value="KAG7532010.1"/>
    <property type="molecule type" value="Genomic_DNA"/>
</dbReference>
<name>A0A8K0NMS9_9TREE</name>
<dbReference type="FunFam" id="3.30.450.60:FF:000013">
    <property type="entry name" value="Coatomer subunit zeta"/>
    <property type="match status" value="1"/>
</dbReference>
<feature type="domain" description="AP complex mu/sigma subunit" evidence="14">
    <location>
        <begin position="33"/>
        <end position="143"/>
    </location>
</feature>
<keyword evidence="8 12" id="KW-0333">Golgi apparatus</keyword>
<accession>A0A8K0NMS9</accession>
<evidence type="ECO:0000256" key="8">
    <source>
        <dbReference type="ARBA" id="ARBA00023034"/>
    </source>
</evidence>
<evidence type="ECO:0000256" key="2">
    <source>
        <dbReference type="ARBA" id="ARBA00006972"/>
    </source>
</evidence>
<dbReference type="PANTHER" id="PTHR11043">
    <property type="entry name" value="ZETA-COAT PROTEIN"/>
    <property type="match status" value="1"/>
</dbReference>
<evidence type="ECO:0000256" key="9">
    <source>
        <dbReference type="ARBA" id="ARBA00023136"/>
    </source>
</evidence>
<comment type="subcellular location">
    <subcellularLocation>
        <location evidence="12">Cytoplasm</location>
    </subcellularLocation>
    <subcellularLocation>
        <location evidence="1 12">Golgi apparatus membrane</location>
        <topology evidence="1 12">Peripheral membrane protein</topology>
        <orientation evidence="1 12">Cytoplasmic side</orientation>
    </subcellularLocation>
    <subcellularLocation>
        <location evidence="12">Cytoplasmic vesicle</location>
        <location evidence="12">COPI-coated vesicle membrane</location>
        <topology evidence="12">Peripheral membrane protein</topology>
        <orientation evidence="12">Cytoplasmic side</orientation>
    </subcellularLocation>
</comment>
<dbReference type="GO" id="GO:0000139">
    <property type="term" value="C:Golgi membrane"/>
    <property type="evidence" value="ECO:0007669"/>
    <property type="project" value="UniProtKB-SubCell"/>
</dbReference>
<evidence type="ECO:0000313" key="16">
    <source>
        <dbReference type="Proteomes" id="UP000812966"/>
    </source>
</evidence>
<comment type="similarity">
    <text evidence="2 12">Belongs to the adaptor complexes small subunit family.</text>
</comment>
<reference evidence="15" key="1">
    <citation type="submission" date="2020-04" db="EMBL/GenBank/DDBJ databases">
        <title>Analysis of mating type loci in Filobasidium floriforme.</title>
        <authorList>
            <person name="Nowrousian M."/>
        </authorList>
    </citation>
    <scope>NUCLEOTIDE SEQUENCE</scope>
    <source>
        <strain evidence="15">CBS 6242</strain>
    </source>
</reference>
<comment type="caution">
    <text evidence="15">The sequence shown here is derived from an EMBL/GenBank/DDBJ whole genome shotgun (WGS) entry which is preliminary data.</text>
</comment>
<dbReference type="GO" id="GO:0006891">
    <property type="term" value="P:intra-Golgi vesicle-mediated transport"/>
    <property type="evidence" value="ECO:0007669"/>
    <property type="project" value="TreeGrafter"/>
</dbReference>
<keyword evidence="10 12" id="KW-0968">Cytoplasmic vesicle</keyword>
<dbReference type="GO" id="GO:0006886">
    <property type="term" value="P:intracellular protein transport"/>
    <property type="evidence" value="ECO:0007669"/>
    <property type="project" value="TreeGrafter"/>
</dbReference>
<feature type="region of interest" description="Disordered" evidence="13">
    <location>
        <begin position="1"/>
        <end position="60"/>
    </location>
</feature>
<evidence type="ECO:0000256" key="5">
    <source>
        <dbReference type="ARBA" id="ARBA00022490"/>
    </source>
</evidence>
<dbReference type="GO" id="GO:0030126">
    <property type="term" value="C:COPI vesicle coat"/>
    <property type="evidence" value="ECO:0007669"/>
    <property type="project" value="UniProtKB-UniRule"/>
</dbReference>
<keyword evidence="4 12" id="KW-0813">Transport</keyword>
<keyword evidence="6 12" id="KW-0931">ER-Golgi transport</keyword>
<evidence type="ECO:0000256" key="7">
    <source>
        <dbReference type="ARBA" id="ARBA00022927"/>
    </source>
</evidence>
<comment type="function">
    <text evidence="11">The coatomer is a cytosolic protein complex that binds to dilysine motifs and reversibly associates with Golgi non-clathrin-coated vesicles, which further mediate biosynthetic protein transport from the ER, via the Golgi up to the trans Golgi network. Coatomer complex is required for budding from Golgi membranes, and is essential for the retrograde Golgi-to-ER transport of dilysine-tagged proteins. The zeta subunit may be involved in regulating the coat assembly and, hence, the rate of biosynthetic protein transport due to its association-dissociation properties with the coatomer complex.</text>
</comment>
<comment type="subunit">
    <text evidence="3 12">Oligomeric complex that consists of at least the alpha, beta, beta', gamma, delta, epsilon and zeta subunits.</text>
</comment>
<sequence length="177" mass="19096">MAKYYHPPHSAPTSGQNSATPSSSTGPQGLASLKEQKAFEKSVHEKTKRGGGDINPLPPHLVLTKSTTDLHFHIVGPLATSNEVQLSLALNAFNDAVSLLLRGQVEKRSVLEGLDMVLLAADETIDDGIILETDGAAIASRVSRPRTDTTDIIINEQTIMNAYSNLKDQMVRRIGQL</sequence>
<evidence type="ECO:0000259" key="14">
    <source>
        <dbReference type="Pfam" id="PF01217"/>
    </source>
</evidence>
<dbReference type="Pfam" id="PF01217">
    <property type="entry name" value="Clat_adaptor_s"/>
    <property type="match status" value="1"/>
</dbReference>
<dbReference type="PANTHER" id="PTHR11043:SF0">
    <property type="entry name" value="COATOMER SUBUNIT ZETA"/>
    <property type="match status" value="1"/>
</dbReference>
<protein>
    <recommendedName>
        <fullName evidence="12">Coatomer subunit zeta</fullName>
    </recommendedName>
</protein>
<dbReference type="Proteomes" id="UP000812966">
    <property type="component" value="Unassembled WGS sequence"/>
</dbReference>
<dbReference type="InterPro" id="IPR011012">
    <property type="entry name" value="Longin-like_dom_sf"/>
</dbReference>
<feature type="compositionally biased region" description="Basic and acidic residues" evidence="13">
    <location>
        <begin position="34"/>
        <end position="51"/>
    </location>
</feature>
<evidence type="ECO:0000256" key="6">
    <source>
        <dbReference type="ARBA" id="ARBA00022892"/>
    </source>
</evidence>
<gene>
    <name evidence="15" type="ORF">FFLO_03949</name>
</gene>
<evidence type="ECO:0000256" key="4">
    <source>
        <dbReference type="ARBA" id="ARBA00022448"/>
    </source>
</evidence>
<organism evidence="15 16">
    <name type="scientific">Filobasidium floriforme</name>
    <dbReference type="NCBI Taxonomy" id="5210"/>
    <lineage>
        <taxon>Eukaryota</taxon>
        <taxon>Fungi</taxon>
        <taxon>Dikarya</taxon>
        <taxon>Basidiomycota</taxon>
        <taxon>Agaricomycotina</taxon>
        <taxon>Tremellomycetes</taxon>
        <taxon>Filobasidiales</taxon>
        <taxon>Filobasidiaceae</taxon>
        <taxon>Filobasidium</taxon>
    </lineage>
</organism>
<evidence type="ECO:0000256" key="10">
    <source>
        <dbReference type="ARBA" id="ARBA00023329"/>
    </source>
</evidence>
<evidence type="ECO:0000256" key="3">
    <source>
        <dbReference type="ARBA" id="ARBA00011775"/>
    </source>
</evidence>